<keyword evidence="1 5" id="KW-0963">Cytoplasm</keyword>
<keyword evidence="4 5" id="KW-0378">Hydrolase</keyword>
<dbReference type="HAMAP" id="MF_00651">
    <property type="entry name" value="Nuclease_YqgF"/>
    <property type="match status" value="1"/>
</dbReference>
<reference evidence="7 8" key="1">
    <citation type="submission" date="2015-11" db="EMBL/GenBank/DDBJ databases">
        <title>Evidence for parallel genomic evolution in an endosymbiosis of termite gut flagellates.</title>
        <authorList>
            <person name="Zheng H."/>
        </authorList>
    </citation>
    <scope>NUCLEOTIDE SEQUENCE [LARGE SCALE GENOMIC DNA]</scope>
    <source>
        <strain evidence="7 8">CET450</strain>
    </source>
</reference>
<dbReference type="Pfam" id="PF03652">
    <property type="entry name" value="RuvX"/>
    <property type="match status" value="1"/>
</dbReference>
<sequence>MSKIMGIDYGLKRIGIAITDLLRIIARPFDIIKNVSLKKNVLKILEIAKNNDVSVIVLGLPLNMNGTEGGMAETVRKFIEEIKFLSNIEVTTVDERLTTVQAERMLIGEADISRERRKGLKDKIAAALILQTYLDMQAEK</sequence>
<dbReference type="SMART" id="SM00732">
    <property type="entry name" value="YqgFc"/>
    <property type="match status" value="1"/>
</dbReference>
<dbReference type="Gene3D" id="3.30.420.140">
    <property type="entry name" value="YqgF/RNase H-like domain"/>
    <property type="match status" value="1"/>
</dbReference>
<dbReference type="NCBIfam" id="TIGR00250">
    <property type="entry name" value="RNAse_H_YqgF"/>
    <property type="match status" value="1"/>
</dbReference>
<dbReference type="GO" id="GO:0004518">
    <property type="term" value="F:nuclease activity"/>
    <property type="evidence" value="ECO:0007669"/>
    <property type="project" value="UniProtKB-KW"/>
</dbReference>
<dbReference type="SUPFAM" id="SSF53098">
    <property type="entry name" value="Ribonuclease H-like"/>
    <property type="match status" value="1"/>
</dbReference>
<name>A0A1E5IIY5_ENDTX</name>
<dbReference type="EMBL" id="LNVX01000364">
    <property type="protein sequence ID" value="OEG70365.1"/>
    <property type="molecule type" value="Genomic_DNA"/>
</dbReference>
<evidence type="ECO:0000256" key="5">
    <source>
        <dbReference type="HAMAP-Rule" id="MF_00651"/>
    </source>
</evidence>
<dbReference type="Proteomes" id="UP000095237">
    <property type="component" value="Unassembled WGS sequence"/>
</dbReference>
<protein>
    <recommendedName>
        <fullName evidence="5">Putative pre-16S rRNA nuclease</fullName>
        <ecNumber evidence="5">3.1.-.-</ecNumber>
    </recommendedName>
</protein>
<evidence type="ECO:0000256" key="1">
    <source>
        <dbReference type="ARBA" id="ARBA00022490"/>
    </source>
</evidence>
<comment type="caution">
    <text evidence="7">The sequence shown here is derived from an EMBL/GenBank/DDBJ whole genome shotgun (WGS) entry which is preliminary data.</text>
</comment>
<evidence type="ECO:0000313" key="8">
    <source>
        <dbReference type="Proteomes" id="UP000095237"/>
    </source>
</evidence>
<keyword evidence="8" id="KW-1185">Reference proteome</keyword>
<dbReference type="AlphaFoldDB" id="A0A1E5IIY5"/>
<dbReference type="GO" id="GO:0005829">
    <property type="term" value="C:cytosol"/>
    <property type="evidence" value="ECO:0007669"/>
    <property type="project" value="TreeGrafter"/>
</dbReference>
<feature type="domain" description="YqgF/RNase H-like" evidence="6">
    <location>
        <begin position="2"/>
        <end position="102"/>
    </location>
</feature>
<evidence type="ECO:0000313" key="7">
    <source>
        <dbReference type="EMBL" id="OEG70365.1"/>
    </source>
</evidence>
<evidence type="ECO:0000256" key="3">
    <source>
        <dbReference type="ARBA" id="ARBA00022722"/>
    </source>
</evidence>
<organism evidence="7 8">
    <name type="scientific">Endomicrobium trichonymphae</name>
    <dbReference type="NCBI Taxonomy" id="1408204"/>
    <lineage>
        <taxon>Bacteria</taxon>
        <taxon>Pseudomonadati</taxon>
        <taxon>Elusimicrobiota</taxon>
        <taxon>Endomicrobiia</taxon>
        <taxon>Endomicrobiales</taxon>
        <taxon>Endomicrobiaceae</taxon>
        <taxon>Candidatus Endomicrobiellum</taxon>
    </lineage>
</organism>
<dbReference type="EC" id="3.1.-.-" evidence="5"/>
<comment type="subcellular location">
    <subcellularLocation>
        <location evidence="5">Cytoplasm</location>
    </subcellularLocation>
</comment>
<comment type="similarity">
    <text evidence="5">Belongs to the YqgF HJR family.</text>
</comment>
<keyword evidence="2 5" id="KW-0690">Ribosome biogenesis</keyword>
<evidence type="ECO:0000256" key="4">
    <source>
        <dbReference type="ARBA" id="ARBA00022801"/>
    </source>
</evidence>
<proteinExistence type="inferred from homology"/>
<accession>A0A1E5IIY5</accession>
<dbReference type="InterPro" id="IPR037027">
    <property type="entry name" value="YqgF/RNaseH-like_dom_sf"/>
</dbReference>
<comment type="function">
    <text evidence="5">Could be a nuclease involved in processing of the 5'-end of pre-16S rRNA.</text>
</comment>
<dbReference type="PANTHER" id="PTHR33317">
    <property type="entry name" value="POLYNUCLEOTIDYL TRANSFERASE, RIBONUCLEASE H-LIKE SUPERFAMILY PROTEIN"/>
    <property type="match status" value="1"/>
</dbReference>
<gene>
    <name evidence="7" type="ORF">ATZ36_01175</name>
</gene>
<evidence type="ECO:0000259" key="6">
    <source>
        <dbReference type="SMART" id="SM00732"/>
    </source>
</evidence>
<evidence type="ECO:0000256" key="2">
    <source>
        <dbReference type="ARBA" id="ARBA00022517"/>
    </source>
</evidence>
<dbReference type="GO" id="GO:0000967">
    <property type="term" value="P:rRNA 5'-end processing"/>
    <property type="evidence" value="ECO:0007669"/>
    <property type="project" value="UniProtKB-UniRule"/>
</dbReference>
<dbReference type="PANTHER" id="PTHR33317:SF4">
    <property type="entry name" value="POLYNUCLEOTIDYL TRANSFERASE, RIBONUCLEASE H-LIKE SUPERFAMILY PROTEIN"/>
    <property type="match status" value="1"/>
</dbReference>
<dbReference type="GO" id="GO:0016788">
    <property type="term" value="F:hydrolase activity, acting on ester bonds"/>
    <property type="evidence" value="ECO:0007669"/>
    <property type="project" value="UniProtKB-UniRule"/>
</dbReference>
<dbReference type="InterPro" id="IPR006641">
    <property type="entry name" value="YqgF/RNaseH-like_dom"/>
</dbReference>
<dbReference type="InterPro" id="IPR012337">
    <property type="entry name" value="RNaseH-like_sf"/>
</dbReference>
<dbReference type="CDD" id="cd16964">
    <property type="entry name" value="YqgF"/>
    <property type="match status" value="1"/>
</dbReference>
<dbReference type="InterPro" id="IPR005227">
    <property type="entry name" value="YqgF"/>
</dbReference>
<keyword evidence="3 5" id="KW-0540">Nuclease</keyword>